<accession>A0A4Y3WMC6</accession>
<feature type="region of interest" description="Disordered" evidence="1">
    <location>
        <begin position="1"/>
        <end position="53"/>
    </location>
</feature>
<gene>
    <name evidence="3" type="ORF">PHY01_07890</name>
</gene>
<sequence>MTRPDDDEQRPSWMGAPGYSPPPPGLAPHAPMPGAPPYPPHEEHPPPPVGDRGRTGYLRVLGATAVWAVLDLVLLLVLAGRLLPAEAVGRAVGTLLVVTAVAALGVWLVLRSRARTFWVVLAVALPFFLVVRLLSAIGGVAS</sequence>
<dbReference type="AlphaFoldDB" id="A0A4Y3WMC6"/>
<feature type="transmembrane region" description="Helical" evidence="2">
    <location>
        <begin position="117"/>
        <end position="141"/>
    </location>
</feature>
<evidence type="ECO:0000256" key="1">
    <source>
        <dbReference type="SAM" id="MobiDB-lite"/>
    </source>
</evidence>
<feature type="transmembrane region" description="Helical" evidence="2">
    <location>
        <begin position="60"/>
        <end position="79"/>
    </location>
</feature>
<name>A0A4Y3WMC6_9PSEU</name>
<dbReference type="Proteomes" id="UP000320338">
    <property type="component" value="Unassembled WGS sequence"/>
</dbReference>
<evidence type="ECO:0000313" key="4">
    <source>
        <dbReference type="Proteomes" id="UP000320338"/>
    </source>
</evidence>
<protein>
    <submittedName>
        <fullName evidence="3">Uncharacterized protein</fullName>
    </submittedName>
</protein>
<keyword evidence="4" id="KW-1185">Reference proteome</keyword>
<keyword evidence="2" id="KW-0812">Transmembrane</keyword>
<keyword evidence="2" id="KW-1133">Transmembrane helix</keyword>
<dbReference type="EMBL" id="BJNG01000006">
    <property type="protein sequence ID" value="GEC18506.1"/>
    <property type="molecule type" value="Genomic_DNA"/>
</dbReference>
<reference evidence="3 4" key="1">
    <citation type="submission" date="2019-06" db="EMBL/GenBank/DDBJ databases">
        <title>Whole genome shotgun sequence of Pseudonocardia hydrocarbonoxydans NBRC 14498.</title>
        <authorList>
            <person name="Hosoyama A."/>
            <person name="Uohara A."/>
            <person name="Ohji S."/>
            <person name="Ichikawa N."/>
        </authorList>
    </citation>
    <scope>NUCLEOTIDE SEQUENCE [LARGE SCALE GENOMIC DNA]</scope>
    <source>
        <strain evidence="3 4">NBRC 14498</strain>
    </source>
</reference>
<proteinExistence type="predicted"/>
<feature type="transmembrane region" description="Helical" evidence="2">
    <location>
        <begin position="91"/>
        <end position="110"/>
    </location>
</feature>
<comment type="caution">
    <text evidence="3">The sequence shown here is derived from an EMBL/GenBank/DDBJ whole genome shotgun (WGS) entry which is preliminary data.</text>
</comment>
<organism evidence="3 4">
    <name type="scientific">Pseudonocardia hydrocarbonoxydans</name>
    <dbReference type="NCBI Taxonomy" id="76726"/>
    <lineage>
        <taxon>Bacteria</taxon>
        <taxon>Bacillati</taxon>
        <taxon>Actinomycetota</taxon>
        <taxon>Actinomycetes</taxon>
        <taxon>Pseudonocardiales</taxon>
        <taxon>Pseudonocardiaceae</taxon>
        <taxon>Pseudonocardia</taxon>
    </lineage>
</organism>
<keyword evidence="2" id="KW-0472">Membrane</keyword>
<evidence type="ECO:0000256" key="2">
    <source>
        <dbReference type="SAM" id="Phobius"/>
    </source>
</evidence>
<dbReference type="RefSeq" id="WP_141277136.1">
    <property type="nucleotide sequence ID" value="NZ_BAAARZ010000040.1"/>
</dbReference>
<evidence type="ECO:0000313" key="3">
    <source>
        <dbReference type="EMBL" id="GEC18506.1"/>
    </source>
</evidence>
<feature type="compositionally biased region" description="Pro residues" evidence="1">
    <location>
        <begin position="19"/>
        <end position="39"/>
    </location>
</feature>